<dbReference type="Gene3D" id="2.50.20.10">
    <property type="entry name" value="Lipoprotein localisation LolA/LolB/LppX"/>
    <property type="match status" value="1"/>
</dbReference>
<evidence type="ECO:0000313" key="2">
    <source>
        <dbReference type="EMBL" id="VAW89601.1"/>
    </source>
</evidence>
<proteinExistence type="predicted"/>
<evidence type="ECO:0000259" key="1">
    <source>
        <dbReference type="Pfam" id="PF17131"/>
    </source>
</evidence>
<dbReference type="CDD" id="cd16329">
    <property type="entry name" value="LolA_like"/>
    <property type="match status" value="1"/>
</dbReference>
<protein>
    <recommendedName>
        <fullName evidence="1">Uncharacterized protein TP-0789 domain-containing protein</fullName>
    </recommendedName>
</protein>
<accession>A0A3B0ZDF9</accession>
<reference evidence="2" key="1">
    <citation type="submission" date="2018-06" db="EMBL/GenBank/DDBJ databases">
        <authorList>
            <person name="Zhirakovskaya E."/>
        </authorList>
    </citation>
    <scope>NUCLEOTIDE SEQUENCE</scope>
</reference>
<name>A0A3B0ZDF9_9ZZZZ</name>
<organism evidence="2">
    <name type="scientific">hydrothermal vent metagenome</name>
    <dbReference type="NCBI Taxonomy" id="652676"/>
    <lineage>
        <taxon>unclassified sequences</taxon>
        <taxon>metagenomes</taxon>
        <taxon>ecological metagenomes</taxon>
    </lineage>
</organism>
<dbReference type="Pfam" id="PF17131">
    <property type="entry name" value="LolA_like"/>
    <property type="match status" value="1"/>
</dbReference>
<sequence>MKRSLLPLLVASVALPAVTFAQLPSGDEIANHINARDEGQSVTRTLIMEMTDKRGKQRIRKTRGFRKYYGDEKRTVIYYRSPKNVKDTAFMIYDYADSTIDDDQWLYLPAMRKVRRISASDRGDYFLGTDFTYEDIKQESKVSIEDYTRKTIGEEMIDGHQTFIVESTPIDKATAKELGYNKVKQWVDAEIWIVRKAEFTGLRNRPLKTIYTKAIKQVQGIWSAHLIEAENHKTRHTTKFIFSDIDYQTEISDDLFTERALRRGL</sequence>
<feature type="domain" description="Uncharacterized protein TP-0789" evidence="1">
    <location>
        <begin position="72"/>
        <end position="263"/>
    </location>
</feature>
<gene>
    <name evidence="2" type="ORF">MNBD_GAMMA17-399</name>
</gene>
<dbReference type="InterPro" id="IPR033399">
    <property type="entry name" value="TP_0789-like"/>
</dbReference>
<dbReference type="EMBL" id="UOFQ01000143">
    <property type="protein sequence ID" value="VAW89601.1"/>
    <property type="molecule type" value="Genomic_DNA"/>
</dbReference>
<dbReference type="AlphaFoldDB" id="A0A3B0ZDF9"/>